<keyword evidence="3" id="KW-1185">Reference proteome</keyword>
<protein>
    <recommendedName>
        <fullName evidence="1">Xaa-Pro dipeptidyl-peptidase-like domain-containing protein</fullName>
    </recommendedName>
</protein>
<dbReference type="SUPFAM" id="SSF53474">
    <property type="entry name" value="alpha/beta-Hydrolases"/>
    <property type="match status" value="1"/>
</dbReference>
<reference evidence="2 3" key="1">
    <citation type="submission" date="2017-09" db="EMBL/GenBank/DDBJ databases">
        <title>WGS assembly of Aquilegia coerulea Goldsmith.</title>
        <authorList>
            <person name="Hodges S."/>
            <person name="Kramer E."/>
            <person name="Nordborg M."/>
            <person name="Tomkins J."/>
            <person name="Borevitz J."/>
            <person name="Derieg N."/>
            <person name="Yan J."/>
            <person name="Mihaltcheva S."/>
            <person name="Hayes R.D."/>
            <person name="Rokhsar D."/>
        </authorList>
    </citation>
    <scope>NUCLEOTIDE SEQUENCE [LARGE SCALE GENOMIC DNA]</scope>
    <source>
        <strain evidence="3">cv. Goldsmith</strain>
    </source>
</reference>
<dbReference type="FunCoup" id="A0A2G5ECB2">
    <property type="interactions" value="58"/>
</dbReference>
<evidence type="ECO:0000313" key="2">
    <source>
        <dbReference type="EMBL" id="PIA53404.1"/>
    </source>
</evidence>
<gene>
    <name evidence="2" type="ORF">AQUCO_00900171v1</name>
</gene>
<dbReference type="GO" id="GO:0016787">
    <property type="term" value="F:hydrolase activity"/>
    <property type="evidence" value="ECO:0007669"/>
    <property type="project" value="InterPro"/>
</dbReference>
<dbReference type="Gene3D" id="3.40.50.1820">
    <property type="entry name" value="alpha/beta hydrolase"/>
    <property type="match status" value="1"/>
</dbReference>
<organism evidence="2 3">
    <name type="scientific">Aquilegia coerulea</name>
    <name type="common">Rocky mountain columbine</name>
    <dbReference type="NCBI Taxonomy" id="218851"/>
    <lineage>
        <taxon>Eukaryota</taxon>
        <taxon>Viridiplantae</taxon>
        <taxon>Streptophyta</taxon>
        <taxon>Embryophyta</taxon>
        <taxon>Tracheophyta</taxon>
        <taxon>Spermatophyta</taxon>
        <taxon>Magnoliopsida</taxon>
        <taxon>Ranunculales</taxon>
        <taxon>Ranunculaceae</taxon>
        <taxon>Thalictroideae</taxon>
        <taxon>Aquilegia</taxon>
    </lineage>
</organism>
<dbReference type="STRING" id="218851.A0A2G5ECB2"/>
<sequence>MATSSSVESCTVETSDGVKLHTRVFKPREEEEMKDNMVIVLVHPYSVLGGCQGLLRGIAVGLAEKGYRAVTFDMRGVGRSTGKASLTGSSEIVDVVSVCKWVADNLSTYRILLVGSSAGAPISGSAVDQIEPVVGYVSLGYPFGFTASILFGRHHKAILKSPKPKLFVMGTKDGFTSVKQLENKLKSAAGRVEIHLMEGVGHFQMEGPAYDSAMVDLILEFIASL</sequence>
<feature type="domain" description="Xaa-Pro dipeptidyl-peptidase-like" evidence="1">
    <location>
        <begin position="16"/>
        <end position="120"/>
    </location>
</feature>
<dbReference type="InterPro" id="IPR029058">
    <property type="entry name" value="AB_hydrolase_fold"/>
</dbReference>
<dbReference type="InterPro" id="IPR000383">
    <property type="entry name" value="Xaa-Pro-like_dom"/>
</dbReference>
<evidence type="ECO:0000313" key="3">
    <source>
        <dbReference type="Proteomes" id="UP000230069"/>
    </source>
</evidence>
<name>A0A2G5ECB2_AQUCA</name>
<proteinExistence type="predicted"/>
<dbReference type="PANTHER" id="PTHR42103">
    <property type="entry name" value="ALPHA/BETA-HYDROLASES SUPERFAMILY PROTEIN"/>
    <property type="match status" value="1"/>
</dbReference>
<dbReference type="EMBL" id="KZ305026">
    <property type="protein sequence ID" value="PIA53404.1"/>
    <property type="molecule type" value="Genomic_DNA"/>
</dbReference>
<dbReference type="Proteomes" id="UP000230069">
    <property type="component" value="Unassembled WGS sequence"/>
</dbReference>
<dbReference type="AlphaFoldDB" id="A0A2G5ECB2"/>
<dbReference type="PANTHER" id="PTHR42103:SF2">
    <property type="entry name" value="AB HYDROLASE-1 DOMAIN-CONTAINING PROTEIN"/>
    <property type="match status" value="1"/>
</dbReference>
<evidence type="ECO:0000259" key="1">
    <source>
        <dbReference type="Pfam" id="PF02129"/>
    </source>
</evidence>
<accession>A0A2G5ECB2</accession>
<dbReference type="OrthoDB" id="10260961at2759"/>
<dbReference type="EMBL" id="KZ305026">
    <property type="protein sequence ID" value="PIA53403.1"/>
    <property type="molecule type" value="Genomic_DNA"/>
</dbReference>
<dbReference type="Pfam" id="PF02129">
    <property type="entry name" value="Peptidase_S15"/>
    <property type="match status" value="1"/>
</dbReference>